<dbReference type="InterPro" id="IPR041522">
    <property type="entry name" value="CdaR_GGDEF"/>
</dbReference>
<reference evidence="6" key="1">
    <citation type="submission" date="2009-02" db="EMBL/GenBank/DDBJ databases">
        <title>Annotation of Streptomyces viridochromogenes strain DSM 40736.</title>
        <authorList>
            <consortium name="The Broad Institute Genome Sequencing Platform"/>
            <consortium name="Broad Institute Microbial Sequencing Center"/>
            <person name="Fischbach M."/>
            <person name="Godfrey P."/>
            <person name="Ward D."/>
            <person name="Young S."/>
            <person name="Zeng Q."/>
            <person name="Koehrsen M."/>
            <person name="Alvarado L."/>
            <person name="Berlin A.M."/>
            <person name="Bochicchio J."/>
            <person name="Borenstein D."/>
            <person name="Chapman S.B."/>
            <person name="Chen Z."/>
            <person name="Engels R."/>
            <person name="Freedman E."/>
            <person name="Gellesch M."/>
            <person name="Goldberg J."/>
            <person name="Griggs A."/>
            <person name="Gujja S."/>
            <person name="Heilman E.R."/>
            <person name="Heiman D.I."/>
            <person name="Hepburn T.A."/>
            <person name="Howarth C."/>
            <person name="Jen D."/>
            <person name="Larson L."/>
            <person name="Lewis B."/>
            <person name="Mehta T."/>
            <person name="Park D."/>
            <person name="Pearson M."/>
            <person name="Richards J."/>
            <person name="Roberts A."/>
            <person name="Saif S."/>
            <person name="Shea T.D."/>
            <person name="Shenoy N."/>
            <person name="Sisk P."/>
            <person name="Stolte C."/>
            <person name="Sykes S.N."/>
            <person name="Thomson T."/>
            <person name="Walk T."/>
            <person name="White J."/>
            <person name="Yandava C."/>
            <person name="Straight P."/>
            <person name="Clardy J."/>
            <person name="Hung D."/>
            <person name="Kolter R."/>
            <person name="Mekalanos J."/>
            <person name="Walker S."/>
            <person name="Walsh C.T."/>
            <person name="Wieland-Brown L.C."/>
            <person name="Haas B."/>
            <person name="Nusbaum C."/>
            <person name="Birren B."/>
        </authorList>
    </citation>
    <scope>NUCLEOTIDE SEQUENCE [LARGE SCALE GENOMIC DNA]</scope>
    <source>
        <strain evidence="6">DSM 40736 / JCM 4977 / BCRC 1201 / Tue 494</strain>
    </source>
</reference>
<dbReference type="PANTHER" id="PTHR33744">
    <property type="entry name" value="CARBOHYDRATE DIACID REGULATOR"/>
    <property type="match status" value="1"/>
</dbReference>
<feature type="domain" description="RsbT co-antagonist protein RsbRD N-terminal" evidence="3">
    <location>
        <begin position="64"/>
        <end position="196"/>
    </location>
</feature>
<dbReference type="AlphaFoldDB" id="D9XAJ1"/>
<dbReference type="HOGENOM" id="CLU_062574_0_0_11"/>
<evidence type="ECO:0000256" key="1">
    <source>
        <dbReference type="ARBA" id="ARBA00006754"/>
    </source>
</evidence>
<dbReference type="Gene3D" id="1.10.10.2840">
    <property type="entry name" value="PucR C-terminal helix-turn-helix domain"/>
    <property type="match status" value="1"/>
</dbReference>
<dbReference type="PANTHER" id="PTHR33744:SF1">
    <property type="entry name" value="DNA-BINDING TRANSCRIPTIONAL ACTIVATOR ADER"/>
    <property type="match status" value="1"/>
</dbReference>
<dbReference type="InterPro" id="IPR025751">
    <property type="entry name" value="RsbRD_N_dom"/>
</dbReference>
<evidence type="ECO:0000313" key="5">
    <source>
        <dbReference type="EMBL" id="EFL30128.1"/>
    </source>
</evidence>
<protein>
    <submittedName>
        <fullName evidence="5">Predicted protein</fullName>
    </submittedName>
</protein>
<dbReference type="Pfam" id="PF17853">
    <property type="entry name" value="GGDEF_2"/>
    <property type="match status" value="1"/>
</dbReference>
<dbReference type="STRING" id="591159.SSQG_00646"/>
<proteinExistence type="inferred from homology"/>
<accession>D9XAJ1</accession>
<organism evidence="5 6">
    <name type="scientific">Streptomyces viridochromogenes (strain DSM 40736 / JCM 4977 / BCRC 1201 / Tue 494)</name>
    <dbReference type="NCBI Taxonomy" id="591159"/>
    <lineage>
        <taxon>Bacteria</taxon>
        <taxon>Bacillati</taxon>
        <taxon>Actinomycetota</taxon>
        <taxon>Actinomycetes</taxon>
        <taxon>Kitasatosporales</taxon>
        <taxon>Streptomycetaceae</taxon>
        <taxon>Streptomyces</taxon>
    </lineage>
</organism>
<dbReference type="EMBL" id="GG657757">
    <property type="protein sequence ID" value="EFL30128.1"/>
    <property type="molecule type" value="Genomic_DNA"/>
</dbReference>
<name>D9XAJ1_STRVT</name>
<dbReference type="InterPro" id="IPR025736">
    <property type="entry name" value="PucR_C-HTH_dom"/>
</dbReference>
<gene>
    <name evidence="5" type="ORF">SSQG_00646</name>
</gene>
<dbReference type="InterPro" id="IPR042070">
    <property type="entry name" value="PucR_C-HTH_sf"/>
</dbReference>
<dbReference type="eggNOG" id="COG2508">
    <property type="taxonomic scope" value="Bacteria"/>
</dbReference>
<sequence>MTGTPRSGNFAHCDKGTVDTPDAVLCGVMKAVRISPVGLLVLNGMLAFMGSLFAELARQASTNARREVETYTREIPEFGFLDKDSRARAETLEHSMWFRRRTVELSPDNSELTGGDLGYIASMGELRAGAGMSLGARQRVLRVHTALMLREINEATEAQRGGGVDELMRMMTWFAPQGERGIASYRQGFVRVLRRRMPYTEQVALLARSLLNGDPISAELAAAVGMELPDRYAVTVFRIPDRPTIDRFLENEIGALVKSHRAPIMWGPECGDGSGELITLLPLFSGPEAAGSAPPHAVPDLSPDLTPDHLPDLVRDFAQALGRPCAVGTSVAPLPELADALDRARRISRAAPPRRASVRLRPHTLADVFVELAVGDVPLVDDWLRSLARRLETGPDLLTTLDAYYRHDMHRGATATSLNVHTRTLDYRLRRVRELTGIDPGSTRGVRTFSAVVTRRLSGAWR</sequence>
<evidence type="ECO:0000313" key="6">
    <source>
        <dbReference type="Proteomes" id="UP000004184"/>
    </source>
</evidence>
<evidence type="ECO:0000259" key="2">
    <source>
        <dbReference type="Pfam" id="PF13556"/>
    </source>
</evidence>
<feature type="domain" description="PucR C-terminal helix-turn-helix" evidence="2">
    <location>
        <begin position="397"/>
        <end position="444"/>
    </location>
</feature>
<feature type="domain" description="CdaR GGDEF-like" evidence="4">
    <location>
        <begin position="218"/>
        <end position="346"/>
    </location>
</feature>
<dbReference type="Pfam" id="PF13556">
    <property type="entry name" value="HTH_30"/>
    <property type="match status" value="1"/>
</dbReference>
<dbReference type="InterPro" id="IPR051448">
    <property type="entry name" value="CdaR-like_regulators"/>
</dbReference>
<comment type="similarity">
    <text evidence="1">Belongs to the CdaR family.</text>
</comment>
<evidence type="ECO:0000259" key="4">
    <source>
        <dbReference type="Pfam" id="PF17853"/>
    </source>
</evidence>
<dbReference type="Proteomes" id="UP000004184">
    <property type="component" value="Unassembled WGS sequence"/>
</dbReference>
<evidence type="ECO:0000259" key="3">
    <source>
        <dbReference type="Pfam" id="PF14361"/>
    </source>
</evidence>
<keyword evidence="6" id="KW-1185">Reference proteome</keyword>
<dbReference type="Pfam" id="PF14361">
    <property type="entry name" value="RsbRD_N"/>
    <property type="match status" value="1"/>
</dbReference>